<sequence length="13" mass="1537">MSLNIPDWTGQFQ</sequence>
<evidence type="ECO:0000313" key="1">
    <source>
        <dbReference type="EMBL" id="JAD98333.1"/>
    </source>
</evidence>
<organism evidence="1">
    <name type="scientific">Arundo donax</name>
    <name type="common">Giant reed</name>
    <name type="synonym">Donax arundinaceus</name>
    <dbReference type="NCBI Taxonomy" id="35708"/>
    <lineage>
        <taxon>Eukaryota</taxon>
        <taxon>Viridiplantae</taxon>
        <taxon>Streptophyta</taxon>
        <taxon>Embryophyta</taxon>
        <taxon>Tracheophyta</taxon>
        <taxon>Spermatophyta</taxon>
        <taxon>Magnoliopsida</taxon>
        <taxon>Liliopsida</taxon>
        <taxon>Poales</taxon>
        <taxon>Poaceae</taxon>
        <taxon>PACMAD clade</taxon>
        <taxon>Arundinoideae</taxon>
        <taxon>Arundineae</taxon>
        <taxon>Arundo</taxon>
    </lineage>
</organism>
<proteinExistence type="predicted"/>
<reference evidence="1" key="1">
    <citation type="submission" date="2014-09" db="EMBL/GenBank/DDBJ databases">
        <authorList>
            <person name="Magalhaes I.L.F."/>
            <person name="Oliveira U."/>
            <person name="Santos F.R."/>
            <person name="Vidigal T.H.D.A."/>
            <person name="Brescovit A.D."/>
            <person name="Santos A.J."/>
        </authorList>
    </citation>
    <scope>NUCLEOTIDE SEQUENCE</scope>
    <source>
        <tissue evidence="1">Shoot tissue taken approximately 20 cm above the soil surface</tissue>
    </source>
</reference>
<protein>
    <submittedName>
        <fullName evidence="1">Uncharacterized protein</fullName>
    </submittedName>
</protein>
<accession>A0A0A9EH32</accession>
<dbReference type="EMBL" id="GBRH01199562">
    <property type="protein sequence ID" value="JAD98333.1"/>
    <property type="molecule type" value="Transcribed_RNA"/>
</dbReference>
<reference evidence="1" key="2">
    <citation type="journal article" date="2015" name="Data Brief">
        <title>Shoot transcriptome of the giant reed, Arundo donax.</title>
        <authorList>
            <person name="Barrero R.A."/>
            <person name="Guerrero F.D."/>
            <person name="Moolhuijzen P."/>
            <person name="Goolsby J.A."/>
            <person name="Tidwell J."/>
            <person name="Bellgard S.E."/>
            <person name="Bellgard M.I."/>
        </authorList>
    </citation>
    <scope>NUCLEOTIDE SEQUENCE</scope>
    <source>
        <tissue evidence="1">Shoot tissue taken approximately 20 cm above the soil surface</tissue>
    </source>
</reference>
<name>A0A0A9EH32_ARUDO</name>